<comment type="caution">
    <text evidence="1">The sequence shown here is derived from an EMBL/GenBank/DDBJ whole genome shotgun (WGS) entry which is preliminary data.</text>
</comment>
<protein>
    <submittedName>
        <fullName evidence="1">Uncharacterized protein</fullName>
    </submittedName>
</protein>
<evidence type="ECO:0000313" key="1">
    <source>
        <dbReference type="EMBL" id="OHV28203.1"/>
    </source>
</evidence>
<dbReference type="AlphaFoldDB" id="A0A1S1PZW8"/>
<dbReference type="OrthoDB" id="3216576at2"/>
<gene>
    <name evidence="1" type="ORF">BBK14_03265</name>
</gene>
<keyword evidence="2" id="KW-1185">Reference proteome</keyword>
<dbReference type="Proteomes" id="UP000179769">
    <property type="component" value="Unassembled WGS sequence"/>
</dbReference>
<reference evidence="2" key="1">
    <citation type="submission" date="2016-07" db="EMBL/GenBank/DDBJ databases">
        <title>Frankia sp. NRRL B-16219 Genome sequencing.</title>
        <authorList>
            <person name="Ghodhbane-Gtari F."/>
            <person name="Swanson E."/>
            <person name="Gueddou A."/>
            <person name="Louati M."/>
            <person name="Nouioui I."/>
            <person name="Hezbri K."/>
            <person name="Abebe-Akele F."/>
            <person name="Simpson S."/>
            <person name="Morris K."/>
            <person name="Thomas K."/>
            <person name="Gtari M."/>
            <person name="Tisa L.S."/>
        </authorList>
    </citation>
    <scope>NUCLEOTIDE SEQUENCE [LARGE SCALE GENOMIC DNA]</scope>
    <source>
        <strain evidence="2">NRRL B-16219</strain>
    </source>
</reference>
<sequence length="113" mass="12541">MDQGSAGQDRGPRGTEFRAAAARRVRPYAVVNGYGEQMATFATWNEAHVWAHEKLQDPDAVLPLEVEDRAQRITRRITRETCELIAWTIFTKIGGCEPTNETPGASSRVPDGQ</sequence>
<proteinExistence type="predicted"/>
<dbReference type="EMBL" id="MAXA01000213">
    <property type="protein sequence ID" value="OHV28203.1"/>
    <property type="molecule type" value="Genomic_DNA"/>
</dbReference>
<accession>A0A1S1PZW8</accession>
<evidence type="ECO:0000313" key="2">
    <source>
        <dbReference type="Proteomes" id="UP000179769"/>
    </source>
</evidence>
<name>A0A1S1PZW8_9ACTN</name>
<organism evidence="1 2">
    <name type="scientific">Parafrankia soli</name>
    <dbReference type="NCBI Taxonomy" id="2599596"/>
    <lineage>
        <taxon>Bacteria</taxon>
        <taxon>Bacillati</taxon>
        <taxon>Actinomycetota</taxon>
        <taxon>Actinomycetes</taxon>
        <taxon>Frankiales</taxon>
        <taxon>Frankiaceae</taxon>
        <taxon>Parafrankia</taxon>
    </lineage>
</organism>